<dbReference type="GO" id="GO:0004386">
    <property type="term" value="F:helicase activity"/>
    <property type="evidence" value="ECO:0007669"/>
    <property type="project" value="UniProtKB-KW"/>
</dbReference>
<dbReference type="Pfam" id="PF00176">
    <property type="entry name" value="SNF2-rel_dom"/>
    <property type="match status" value="1"/>
</dbReference>
<dbReference type="Pfam" id="PF04471">
    <property type="entry name" value="Mrr_cat"/>
    <property type="match status" value="1"/>
</dbReference>
<dbReference type="GO" id="GO:0009307">
    <property type="term" value="P:DNA restriction-modification system"/>
    <property type="evidence" value="ECO:0007669"/>
    <property type="project" value="InterPro"/>
</dbReference>
<dbReference type="GO" id="GO:0016787">
    <property type="term" value="F:hydrolase activity"/>
    <property type="evidence" value="ECO:0007669"/>
    <property type="project" value="UniProtKB-KW"/>
</dbReference>
<dbReference type="InterPro" id="IPR007560">
    <property type="entry name" value="Restrct_endonuc_IV_Mrr"/>
</dbReference>
<protein>
    <submittedName>
        <fullName evidence="5">Superfamily II DNA or RNA helicase, SNF2 family</fullName>
    </submittedName>
</protein>
<evidence type="ECO:0000313" key="5">
    <source>
        <dbReference type="EMBL" id="SHH97287.1"/>
    </source>
</evidence>
<keyword evidence="1" id="KW-0378">Hydrolase</keyword>
<feature type="domain" description="Helicase ATP-binding" evidence="3">
    <location>
        <begin position="422"/>
        <end position="622"/>
    </location>
</feature>
<dbReference type="InterPro" id="IPR011856">
    <property type="entry name" value="tRNA_endonuc-like_dom_sf"/>
</dbReference>
<dbReference type="GO" id="GO:0004519">
    <property type="term" value="F:endonuclease activity"/>
    <property type="evidence" value="ECO:0007669"/>
    <property type="project" value="InterPro"/>
</dbReference>
<sequence length="1094" mass="122166">MMMLVEQGKAEVIPNGFIIGTDVAVRLDRTTKDMLGLPIDWCGSIEADIQGDTRRSNFAVILKIKNEGSPLSRSYRVSGPLLQIGSTQQYALTPAQQHIFGAIEAHRSSEKTEYDNLRLLLALQEGQQAGANINLAHFENKEIKAPRSISIEAERDAAGNLVLTPFMGQNASNERIQRVLGQLESKKATALRVGDEIILFDDKKLEAVHEILKNRIVPQDKVAHFFKNPTAFIDASLVDLEIGFSIRVHGVTKFKHAYFGETDESGIDWFATNTSTASVLPILKLSEYIHDADKLLQFKARLKDATMTGAGELFFEGKYFDISDKDTVTETVIKMERKILEGAAPTSDSGKEEIEKEEQNSSKETAVVDIDLHDDSVAIELQELDAKISDLLYPAEKLDWSNYLRTPFPHQDTGIRWILGLALAEKQQGGGLLADDMGLGKTFMALAAVDQLYKNLGQKKKTKKPCLVVAPLSLVQTWKDEVDQTFSESPFKDIIILQADADLGRFRISGVETKQQLLKDDTTAQIRYSLKVGKKHLPDMLDMPQRLVITTYQTLRDYQFSLCTIDWGMVIFDEAQNIKNPNALQTRAAKGLKADFKLLTTGTPVENSLSDFWCLMDTACPGYLNSYQNFRNNYVLPILEAAGDEIEDVRIAIGRALRLKVGPLMLRRVKEDNLEGLPQKNIFVGIDGEEWQYLPALAKIMKGNQLDIYNGTLKARADSEINLVLSSLQRLRDVSLHPQLADGGTLRITNEKKALQSLMHESGKIQSLLSVLTEIQKRREKCIIFAVNTRLQKFLSIALARYYGLGGPLAIINGDTKAVAKNPSIETRKTIIRDFEERVGFGIIIMSPIAAGVGLTIVGANNVIHLERHWNPAKEAQATDRVYRIGQKKDVNVFVPILHHPDYESFDVNLHSLLSKKTLLKDAVVTAEQVLPNPGGIHTAGIVPRDRITGDDLSRISWQQFEALCAELFLKEFDASNCWLTQSGSDYGADVVLTTKSSGILIQCKHTMSAKYDGYNAIQAVYAASVKYSEELNKQIDSLIFATNAKHLLTNTRRLAEQYKVQIYSHDEIASLLGNHKISYEMVLKRLGRNRYQV</sequence>
<dbReference type="PANTHER" id="PTHR45629">
    <property type="entry name" value="SNF2/RAD54 FAMILY MEMBER"/>
    <property type="match status" value="1"/>
</dbReference>
<proteinExistence type="predicted"/>
<dbReference type="InterPro" id="IPR011335">
    <property type="entry name" value="Restrct_endonuc-II-like"/>
</dbReference>
<keyword evidence="5" id="KW-0547">Nucleotide-binding</keyword>
<dbReference type="InterPro" id="IPR038718">
    <property type="entry name" value="SNF2-like_sf"/>
</dbReference>
<dbReference type="Gene3D" id="3.40.1350.10">
    <property type="match status" value="1"/>
</dbReference>
<dbReference type="InterPro" id="IPR050496">
    <property type="entry name" value="SNF2_RAD54_helicase_repair"/>
</dbReference>
<dbReference type="InterPro" id="IPR014001">
    <property type="entry name" value="Helicase_ATP-bd"/>
</dbReference>
<keyword evidence="6" id="KW-1185">Reference proteome</keyword>
<dbReference type="GO" id="GO:0003677">
    <property type="term" value="F:DNA binding"/>
    <property type="evidence" value="ECO:0007669"/>
    <property type="project" value="InterPro"/>
</dbReference>
<dbReference type="GO" id="GO:0005524">
    <property type="term" value="F:ATP binding"/>
    <property type="evidence" value="ECO:0007669"/>
    <property type="project" value="InterPro"/>
</dbReference>
<evidence type="ECO:0000259" key="4">
    <source>
        <dbReference type="PROSITE" id="PS51194"/>
    </source>
</evidence>
<dbReference type="STRING" id="1121409.SAMN02745124_02933"/>
<dbReference type="Gene3D" id="3.40.50.300">
    <property type="entry name" value="P-loop containing nucleotide triphosphate hydrolases"/>
    <property type="match status" value="1"/>
</dbReference>
<dbReference type="InterPro" id="IPR001650">
    <property type="entry name" value="Helicase_C-like"/>
</dbReference>
<name>A0A1M5XBN9_9BACT</name>
<gene>
    <name evidence="5" type="ORF">SAMN02745124_02933</name>
</gene>
<dbReference type="SMART" id="SM00487">
    <property type="entry name" value="DEXDc"/>
    <property type="match status" value="1"/>
</dbReference>
<organism evidence="5 6">
    <name type="scientific">Desulfofustis glycolicus DSM 9705</name>
    <dbReference type="NCBI Taxonomy" id="1121409"/>
    <lineage>
        <taxon>Bacteria</taxon>
        <taxon>Pseudomonadati</taxon>
        <taxon>Thermodesulfobacteriota</taxon>
        <taxon>Desulfobulbia</taxon>
        <taxon>Desulfobulbales</taxon>
        <taxon>Desulfocapsaceae</taxon>
        <taxon>Desulfofustis</taxon>
    </lineage>
</organism>
<dbReference type="SUPFAM" id="SSF52980">
    <property type="entry name" value="Restriction endonuclease-like"/>
    <property type="match status" value="1"/>
</dbReference>
<keyword evidence="5" id="KW-0347">Helicase</keyword>
<evidence type="ECO:0000313" key="6">
    <source>
        <dbReference type="Proteomes" id="UP000184139"/>
    </source>
</evidence>
<dbReference type="PROSITE" id="PS51194">
    <property type="entry name" value="HELICASE_CTER"/>
    <property type="match status" value="1"/>
</dbReference>
<dbReference type="InterPro" id="IPR000330">
    <property type="entry name" value="SNF2_N"/>
</dbReference>
<dbReference type="PANTHER" id="PTHR45629:SF7">
    <property type="entry name" value="DNA EXCISION REPAIR PROTEIN ERCC-6-RELATED"/>
    <property type="match status" value="1"/>
</dbReference>
<feature type="domain" description="Helicase C-terminal" evidence="4">
    <location>
        <begin position="767"/>
        <end position="932"/>
    </location>
</feature>
<dbReference type="AlphaFoldDB" id="A0A1M5XBN9"/>
<accession>A0A1M5XBN9</accession>
<feature type="compositionally biased region" description="Basic and acidic residues" evidence="2">
    <location>
        <begin position="349"/>
        <end position="361"/>
    </location>
</feature>
<dbReference type="Proteomes" id="UP000184139">
    <property type="component" value="Unassembled WGS sequence"/>
</dbReference>
<dbReference type="SUPFAM" id="SSF52540">
    <property type="entry name" value="P-loop containing nucleoside triphosphate hydrolases"/>
    <property type="match status" value="2"/>
</dbReference>
<dbReference type="InterPro" id="IPR049730">
    <property type="entry name" value="SNF2/RAD54-like_C"/>
</dbReference>
<reference evidence="5 6" key="1">
    <citation type="submission" date="2016-11" db="EMBL/GenBank/DDBJ databases">
        <authorList>
            <person name="Jaros S."/>
            <person name="Januszkiewicz K."/>
            <person name="Wedrychowicz H."/>
        </authorList>
    </citation>
    <scope>NUCLEOTIDE SEQUENCE [LARGE SCALE GENOMIC DNA]</scope>
    <source>
        <strain evidence="5 6">DSM 9705</strain>
    </source>
</reference>
<dbReference type="PROSITE" id="PS51192">
    <property type="entry name" value="HELICASE_ATP_BIND_1"/>
    <property type="match status" value="1"/>
</dbReference>
<keyword evidence="5" id="KW-0067">ATP-binding</keyword>
<evidence type="ECO:0000259" key="3">
    <source>
        <dbReference type="PROSITE" id="PS51192"/>
    </source>
</evidence>
<dbReference type="InterPro" id="IPR027417">
    <property type="entry name" value="P-loop_NTPase"/>
</dbReference>
<dbReference type="CDD" id="cd18793">
    <property type="entry name" value="SF2_C_SNF"/>
    <property type="match status" value="1"/>
</dbReference>
<dbReference type="Gene3D" id="3.40.50.10810">
    <property type="entry name" value="Tandem AAA-ATPase domain"/>
    <property type="match status" value="1"/>
</dbReference>
<evidence type="ECO:0000256" key="1">
    <source>
        <dbReference type="ARBA" id="ARBA00022801"/>
    </source>
</evidence>
<dbReference type="Pfam" id="PF00271">
    <property type="entry name" value="Helicase_C"/>
    <property type="match status" value="1"/>
</dbReference>
<dbReference type="SMART" id="SM00490">
    <property type="entry name" value="HELICc"/>
    <property type="match status" value="1"/>
</dbReference>
<dbReference type="EMBL" id="FQXS01000019">
    <property type="protein sequence ID" value="SHH97287.1"/>
    <property type="molecule type" value="Genomic_DNA"/>
</dbReference>
<evidence type="ECO:0000256" key="2">
    <source>
        <dbReference type="SAM" id="MobiDB-lite"/>
    </source>
</evidence>
<feature type="region of interest" description="Disordered" evidence="2">
    <location>
        <begin position="344"/>
        <end position="363"/>
    </location>
</feature>